<gene>
    <name evidence="2" type="primary">POL_746</name>
    <name evidence="2" type="ORF">NPIL_50341</name>
</gene>
<name>A0A8X6T5T6_NEPPI</name>
<dbReference type="GO" id="GO:0003676">
    <property type="term" value="F:nucleic acid binding"/>
    <property type="evidence" value="ECO:0007669"/>
    <property type="project" value="InterPro"/>
</dbReference>
<dbReference type="SUPFAM" id="SSF53098">
    <property type="entry name" value="Ribonuclease H-like"/>
    <property type="match status" value="1"/>
</dbReference>
<protein>
    <submittedName>
        <fullName evidence="2">Retrovirus-related Pol polyprotein from transposon 412</fullName>
    </submittedName>
</protein>
<reference evidence="2" key="1">
    <citation type="submission" date="2020-08" db="EMBL/GenBank/DDBJ databases">
        <title>Multicomponent nature underlies the extraordinary mechanical properties of spider dragline silk.</title>
        <authorList>
            <person name="Kono N."/>
            <person name="Nakamura H."/>
            <person name="Mori M."/>
            <person name="Yoshida Y."/>
            <person name="Ohtoshi R."/>
            <person name="Malay A.D."/>
            <person name="Moran D.A.P."/>
            <person name="Tomita M."/>
            <person name="Numata K."/>
            <person name="Arakawa K."/>
        </authorList>
    </citation>
    <scope>NUCLEOTIDE SEQUENCE</scope>
</reference>
<evidence type="ECO:0000313" key="3">
    <source>
        <dbReference type="Proteomes" id="UP000887013"/>
    </source>
</evidence>
<dbReference type="AlphaFoldDB" id="A0A8X6T5T6"/>
<organism evidence="2 3">
    <name type="scientific">Nephila pilipes</name>
    <name type="common">Giant wood spider</name>
    <name type="synonym">Nephila maculata</name>
    <dbReference type="NCBI Taxonomy" id="299642"/>
    <lineage>
        <taxon>Eukaryota</taxon>
        <taxon>Metazoa</taxon>
        <taxon>Ecdysozoa</taxon>
        <taxon>Arthropoda</taxon>
        <taxon>Chelicerata</taxon>
        <taxon>Arachnida</taxon>
        <taxon>Araneae</taxon>
        <taxon>Araneomorphae</taxon>
        <taxon>Entelegynae</taxon>
        <taxon>Araneoidea</taxon>
        <taxon>Nephilidae</taxon>
        <taxon>Nephila</taxon>
    </lineage>
</organism>
<dbReference type="InterPro" id="IPR012337">
    <property type="entry name" value="RNaseH-like_sf"/>
</dbReference>
<proteinExistence type="predicted"/>
<dbReference type="Proteomes" id="UP000887013">
    <property type="component" value="Unassembled WGS sequence"/>
</dbReference>
<accession>A0A8X6T5T6</accession>
<sequence length="247" mass="27575">MTMKTIAGTLIHGRISRFGCPVTITTDPFTNFQSNLFRELTRMLVYNKNRRAAYHTQANGIIVRLHCYLKSALKARNQFKWTEILPTVLLALRSALKEDIMVTCSLLAYGTTLRLTYDLVASGSIDQNPNSTYVTNLIQAIRSLNPVSTAHHSSSKTCVNLSLKIYSHIFLGPDKVNSPLAPSYTVPHLVISRTDKNFTIDLNGKQNTVAIDHIKFAYLLVKDTNTNNSEYRPSVEQSPTASSNPVK</sequence>
<dbReference type="Gene3D" id="3.30.420.10">
    <property type="entry name" value="Ribonuclease H-like superfamily/Ribonuclease H"/>
    <property type="match status" value="1"/>
</dbReference>
<dbReference type="InterPro" id="IPR036397">
    <property type="entry name" value="RNaseH_sf"/>
</dbReference>
<dbReference type="PANTHER" id="PTHR38681">
    <property type="entry name" value="RETROVIRUS-RELATED POL POLYPROTEIN FROM TRANSPOSON 412-LIKE PROTEIN-RELATED"/>
    <property type="match status" value="1"/>
</dbReference>
<evidence type="ECO:0000313" key="2">
    <source>
        <dbReference type="EMBL" id="GFS75762.1"/>
    </source>
</evidence>
<evidence type="ECO:0000256" key="1">
    <source>
        <dbReference type="SAM" id="MobiDB-lite"/>
    </source>
</evidence>
<dbReference type="PANTHER" id="PTHR38681:SF1">
    <property type="entry name" value="RETROVIRUS-RELATED POL POLYPROTEIN FROM TRANSPOSON 412-LIKE PROTEIN"/>
    <property type="match status" value="1"/>
</dbReference>
<dbReference type="EMBL" id="BMAW01096653">
    <property type="protein sequence ID" value="GFS75762.1"/>
    <property type="molecule type" value="Genomic_DNA"/>
</dbReference>
<dbReference type="OrthoDB" id="422540at2759"/>
<comment type="caution">
    <text evidence="2">The sequence shown here is derived from an EMBL/GenBank/DDBJ whole genome shotgun (WGS) entry which is preliminary data.</text>
</comment>
<keyword evidence="3" id="KW-1185">Reference proteome</keyword>
<feature type="region of interest" description="Disordered" evidence="1">
    <location>
        <begin position="228"/>
        <end position="247"/>
    </location>
</feature>